<dbReference type="PANTHER" id="PTHR13710">
    <property type="entry name" value="DNA HELICASE RECQ FAMILY MEMBER"/>
    <property type="match status" value="1"/>
</dbReference>
<dbReference type="InterPro" id="IPR001650">
    <property type="entry name" value="Helicase_C-like"/>
</dbReference>
<feature type="domain" description="Helicase ATP-binding" evidence="9">
    <location>
        <begin position="65"/>
        <end position="237"/>
    </location>
</feature>
<dbReference type="PROSITE" id="PS51192">
    <property type="entry name" value="HELICASE_ATP_BIND_1"/>
    <property type="match status" value="1"/>
</dbReference>
<evidence type="ECO:0000256" key="6">
    <source>
        <dbReference type="ARBA" id="ARBA00034617"/>
    </source>
</evidence>
<evidence type="ECO:0000256" key="1">
    <source>
        <dbReference type="ARBA" id="ARBA00005446"/>
    </source>
</evidence>
<evidence type="ECO:0000256" key="7">
    <source>
        <dbReference type="ARBA" id="ARBA00034808"/>
    </source>
</evidence>
<dbReference type="GO" id="GO:0003677">
    <property type="term" value="F:DNA binding"/>
    <property type="evidence" value="ECO:0007669"/>
    <property type="project" value="UniProtKB-KW"/>
</dbReference>
<evidence type="ECO:0000313" key="11">
    <source>
        <dbReference type="EMBL" id="KAJ7351620.1"/>
    </source>
</evidence>
<comment type="similarity">
    <text evidence="1">Belongs to the helicase family. RecQ subfamily.</text>
</comment>
<dbReference type="PROSITE" id="PS00690">
    <property type="entry name" value="DEAH_ATP_HELICASE"/>
    <property type="match status" value="1"/>
</dbReference>
<proteinExistence type="inferred from homology"/>
<protein>
    <recommendedName>
        <fullName evidence="7">DNA 3'-5' helicase</fullName>
        <ecNumber evidence="7">5.6.2.4</ecNumber>
    </recommendedName>
</protein>
<dbReference type="GO" id="GO:0005737">
    <property type="term" value="C:cytoplasm"/>
    <property type="evidence" value="ECO:0007669"/>
    <property type="project" value="TreeGrafter"/>
</dbReference>
<dbReference type="SMART" id="SM00490">
    <property type="entry name" value="HELICc"/>
    <property type="match status" value="1"/>
</dbReference>
<evidence type="ECO:0000259" key="10">
    <source>
        <dbReference type="PROSITE" id="PS51194"/>
    </source>
</evidence>
<feature type="domain" description="Helicase C-terminal" evidence="10">
    <location>
        <begin position="260"/>
        <end position="425"/>
    </location>
</feature>
<feature type="compositionally biased region" description="Low complexity" evidence="8">
    <location>
        <begin position="614"/>
        <end position="625"/>
    </location>
</feature>
<accession>A0AAD7EUE8</accession>
<dbReference type="GO" id="GO:0016787">
    <property type="term" value="F:hydrolase activity"/>
    <property type="evidence" value="ECO:0007669"/>
    <property type="project" value="UniProtKB-KW"/>
</dbReference>
<dbReference type="AlphaFoldDB" id="A0AAD7EUE8"/>
<dbReference type="Pfam" id="PF00271">
    <property type="entry name" value="Helicase_C"/>
    <property type="match status" value="1"/>
</dbReference>
<feature type="compositionally biased region" description="Basic residues" evidence="8">
    <location>
        <begin position="603"/>
        <end position="613"/>
    </location>
</feature>
<evidence type="ECO:0000256" key="2">
    <source>
        <dbReference type="ARBA" id="ARBA00022741"/>
    </source>
</evidence>
<evidence type="ECO:0000256" key="4">
    <source>
        <dbReference type="ARBA" id="ARBA00022840"/>
    </source>
</evidence>
<dbReference type="EC" id="5.6.2.4" evidence="7"/>
<dbReference type="Proteomes" id="UP001218218">
    <property type="component" value="Unassembled WGS sequence"/>
</dbReference>
<dbReference type="Gene3D" id="3.40.50.300">
    <property type="entry name" value="P-loop containing nucleotide triphosphate hydrolases"/>
    <property type="match status" value="2"/>
</dbReference>
<dbReference type="GO" id="GO:0043138">
    <property type="term" value="F:3'-5' DNA helicase activity"/>
    <property type="evidence" value="ECO:0007669"/>
    <property type="project" value="UniProtKB-EC"/>
</dbReference>
<keyword evidence="12" id="KW-1185">Reference proteome</keyword>
<keyword evidence="5" id="KW-0238">DNA-binding</keyword>
<evidence type="ECO:0000259" key="9">
    <source>
        <dbReference type="PROSITE" id="PS51192"/>
    </source>
</evidence>
<gene>
    <name evidence="11" type="ORF">DFH08DRAFT_993290</name>
</gene>
<dbReference type="SMART" id="SM00487">
    <property type="entry name" value="DEXDc"/>
    <property type="match status" value="1"/>
</dbReference>
<keyword evidence="3 11" id="KW-0378">Hydrolase</keyword>
<dbReference type="GO" id="GO:0005524">
    <property type="term" value="F:ATP binding"/>
    <property type="evidence" value="ECO:0007669"/>
    <property type="project" value="UniProtKB-KW"/>
</dbReference>
<evidence type="ECO:0000256" key="3">
    <source>
        <dbReference type="ARBA" id="ARBA00022801"/>
    </source>
</evidence>
<dbReference type="InterPro" id="IPR002464">
    <property type="entry name" value="DNA/RNA_helicase_DEAH_CS"/>
</dbReference>
<organism evidence="11 12">
    <name type="scientific">Mycena albidolilacea</name>
    <dbReference type="NCBI Taxonomy" id="1033008"/>
    <lineage>
        <taxon>Eukaryota</taxon>
        <taxon>Fungi</taxon>
        <taxon>Dikarya</taxon>
        <taxon>Basidiomycota</taxon>
        <taxon>Agaricomycotina</taxon>
        <taxon>Agaricomycetes</taxon>
        <taxon>Agaricomycetidae</taxon>
        <taxon>Agaricales</taxon>
        <taxon>Marasmiineae</taxon>
        <taxon>Mycenaceae</taxon>
        <taxon>Mycena</taxon>
    </lineage>
</organism>
<dbReference type="PROSITE" id="PS51194">
    <property type="entry name" value="HELICASE_CTER"/>
    <property type="match status" value="1"/>
</dbReference>
<dbReference type="GO" id="GO:0000724">
    <property type="term" value="P:double-strand break repair via homologous recombination"/>
    <property type="evidence" value="ECO:0007669"/>
    <property type="project" value="TreeGrafter"/>
</dbReference>
<dbReference type="Pfam" id="PF00270">
    <property type="entry name" value="DEAD"/>
    <property type="match status" value="1"/>
</dbReference>
<dbReference type="InterPro" id="IPR027417">
    <property type="entry name" value="P-loop_NTPase"/>
</dbReference>
<evidence type="ECO:0000256" key="8">
    <source>
        <dbReference type="SAM" id="MobiDB-lite"/>
    </source>
</evidence>
<reference evidence="11" key="1">
    <citation type="submission" date="2023-03" db="EMBL/GenBank/DDBJ databases">
        <title>Massive genome expansion in bonnet fungi (Mycena s.s.) driven by repeated elements and novel gene families across ecological guilds.</title>
        <authorList>
            <consortium name="Lawrence Berkeley National Laboratory"/>
            <person name="Harder C.B."/>
            <person name="Miyauchi S."/>
            <person name="Viragh M."/>
            <person name="Kuo A."/>
            <person name="Thoen E."/>
            <person name="Andreopoulos B."/>
            <person name="Lu D."/>
            <person name="Skrede I."/>
            <person name="Drula E."/>
            <person name="Henrissat B."/>
            <person name="Morin E."/>
            <person name="Kohler A."/>
            <person name="Barry K."/>
            <person name="LaButti K."/>
            <person name="Morin E."/>
            <person name="Salamov A."/>
            <person name="Lipzen A."/>
            <person name="Mereny Z."/>
            <person name="Hegedus B."/>
            <person name="Baldrian P."/>
            <person name="Stursova M."/>
            <person name="Weitz H."/>
            <person name="Taylor A."/>
            <person name="Grigoriev I.V."/>
            <person name="Nagy L.G."/>
            <person name="Martin F."/>
            <person name="Kauserud H."/>
        </authorList>
    </citation>
    <scope>NUCLEOTIDE SEQUENCE</scope>
    <source>
        <strain evidence="11">CBHHK002</strain>
    </source>
</reference>
<name>A0AAD7EUE8_9AGAR</name>
<keyword evidence="2" id="KW-0547">Nucleotide-binding</keyword>
<dbReference type="SUPFAM" id="SSF52540">
    <property type="entry name" value="P-loop containing nucleoside triphosphate hydrolases"/>
    <property type="match status" value="1"/>
</dbReference>
<dbReference type="EMBL" id="JARIHO010000013">
    <property type="protein sequence ID" value="KAJ7351620.1"/>
    <property type="molecule type" value="Genomic_DNA"/>
</dbReference>
<dbReference type="PANTHER" id="PTHR13710:SF154">
    <property type="entry name" value="RECQ HELICASE, PUTATIVE (AFU_ORTHOLOGUE AFUA_6G14720)-RELATED"/>
    <property type="match status" value="1"/>
</dbReference>
<feature type="region of interest" description="Disordered" evidence="8">
    <location>
        <begin position="451"/>
        <end position="474"/>
    </location>
</feature>
<dbReference type="GO" id="GO:0005694">
    <property type="term" value="C:chromosome"/>
    <property type="evidence" value="ECO:0007669"/>
    <property type="project" value="TreeGrafter"/>
</dbReference>
<feature type="compositionally biased region" description="Basic and acidic residues" evidence="8">
    <location>
        <begin position="569"/>
        <end position="602"/>
    </location>
</feature>
<dbReference type="GO" id="GO:0009378">
    <property type="term" value="F:four-way junction helicase activity"/>
    <property type="evidence" value="ECO:0007669"/>
    <property type="project" value="TreeGrafter"/>
</dbReference>
<dbReference type="InterPro" id="IPR011545">
    <property type="entry name" value="DEAD/DEAH_box_helicase_dom"/>
</dbReference>
<dbReference type="InterPro" id="IPR014001">
    <property type="entry name" value="Helicase_ATP-bd"/>
</dbReference>
<keyword evidence="4" id="KW-0067">ATP-binding</keyword>
<sequence>MPTVQSRLDSHRRDAAKAVKILQKAHTDSFKDRGYQSAPTRAKLRNEFLERNNGMVAHEWQIDMGEALLLGLDCSLIAGTGAGKTMPFVMPLFVESDKIIIIISPLNALEVDQASRFRKMGLSAVAVNGDTYSNEIHKEIQEFKHRVIITSPDMCLKHDKFRQLLNTPAFAKKIAAFVIDEAHCISQWGDDFRTEYAELGTLRAFVPLKVPFMIASATLPPLVLAEVRKSLHISTDTAYHVNLGRESHLEALEFLIRTRGSEDVIIELVQSMVFFEDINLAMEALEHLRDLLPPHLRGSNALYHSRRSKRSKQIIMDKFRKGEIKILLATEAAGMGCDIPHVEQVVQFMVPSSFSIWMQRAGRAGRNILIAARAILLVQPSVFQEVAPKKGAEPTDDVNFKKAVETGLREWIETEECRRDVVDEYFDNGTPRKAPTGICCDNCLRMPSPNHPELTLRPSDDSTAPPPVPPAQYRRDDHLKGARELITKWRTTICATVHRRRPWGLSAFLPDDVITKIATRAHVKAPADLIPAGWSPTHVGRHGGELLAKLDEYNIEFKQQRIATKKRKMDAQKAETAKRQKLRKDENDAERVRKKALKDAQPKKPRKPVKRFRLSSLPHLPTSPLIRTRHPPHSQVACP</sequence>
<comment type="caution">
    <text evidence="11">The sequence shown here is derived from an EMBL/GenBank/DDBJ whole genome shotgun (WGS) entry which is preliminary data.</text>
</comment>
<evidence type="ECO:0000313" key="12">
    <source>
        <dbReference type="Proteomes" id="UP001218218"/>
    </source>
</evidence>
<comment type="catalytic activity">
    <reaction evidence="6">
        <text>Couples ATP hydrolysis with the unwinding of duplex DNA by translocating in the 3'-5' direction.</text>
        <dbReference type="EC" id="5.6.2.4"/>
    </reaction>
</comment>
<evidence type="ECO:0000256" key="5">
    <source>
        <dbReference type="ARBA" id="ARBA00023125"/>
    </source>
</evidence>
<feature type="region of interest" description="Disordered" evidence="8">
    <location>
        <begin position="564"/>
        <end position="639"/>
    </location>
</feature>